<evidence type="ECO:0000256" key="4">
    <source>
        <dbReference type="ARBA" id="ARBA00022692"/>
    </source>
</evidence>
<keyword evidence="7" id="KW-0807">Transducer</keyword>
<comment type="caution">
    <text evidence="10">The sequence shown here is derived from an EMBL/GenBank/DDBJ whole genome shotgun (WGS) entry which is preliminary data.</text>
</comment>
<protein>
    <recommendedName>
        <fullName evidence="9">G-protein coupled receptors family 1 profile domain-containing protein</fullName>
    </recommendedName>
</protein>
<evidence type="ECO:0000313" key="11">
    <source>
        <dbReference type="Proteomes" id="UP001497472"/>
    </source>
</evidence>
<reference evidence="10 11" key="1">
    <citation type="submission" date="2023-11" db="EMBL/GenBank/DDBJ databases">
        <authorList>
            <person name="Okamura Y."/>
        </authorList>
    </citation>
    <scope>NUCLEOTIDE SEQUENCE [LARGE SCALE GENOMIC DNA]</scope>
</reference>
<dbReference type="PROSITE" id="PS00237">
    <property type="entry name" value="G_PROTEIN_RECEP_F1_1"/>
    <property type="match status" value="1"/>
</dbReference>
<keyword evidence="3" id="KW-1003">Cell membrane</keyword>
<evidence type="ECO:0000256" key="3">
    <source>
        <dbReference type="ARBA" id="ARBA00022475"/>
    </source>
</evidence>
<keyword evidence="5 8" id="KW-1133">Transmembrane helix</keyword>
<evidence type="ECO:0000256" key="7">
    <source>
        <dbReference type="RuleBase" id="RU000688"/>
    </source>
</evidence>
<comment type="similarity">
    <text evidence="2 7">Belongs to the G-protein coupled receptor 1 family.</text>
</comment>
<proteinExistence type="inferred from homology"/>
<dbReference type="PRINTS" id="PR00237">
    <property type="entry name" value="GPCRRHODOPSN"/>
</dbReference>
<feature type="transmembrane region" description="Helical" evidence="8">
    <location>
        <begin position="79"/>
        <end position="100"/>
    </location>
</feature>
<keyword evidence="4 7" id="KW-0812">Transmembrane</keyword>
<keyword evidence="7" id="KW-0675">Receptor</keyword>
<evidence type="ECO:0000256" key="1">
    <source>
        <dbReference type="ARBA" id="ARBA00004651"/>
    </source>
</evidence>
<evidence type="ECO:0000259" key="9">
    <source>
        <dbReference type="PROSITE" id="PS50262"/>
    </source>
</evidence>
<evidence type="ECO:0000256" key="6">
    <source>
        <dbReference type="ARBA" id="ARBA00023136"/>
    </source>
</evidence>
<dbReference type="PROSITE" id="PS50262">
    <property type="entry name" value="G_PROTEIN_RECEP_F1_2"/>
    <property type="match status" value="1"/>
</dbReference>
<dbReference type="GO" id="GO:0004930">
    <property type="term" value="F:G protein-coupled receptor activity"/>
    <property type="evidence" value="ECO:0007669"/>
    <property type="project" value="UniProtKB-KW"/>
</dbReference>
<feature type="transmembrane region" description="Helical" evidence="8">
    <location>
        <begin position="411"/>
        <end position="430"/>
    </location>
</feature>
<evidence type="ECO:0000256" key="8">
    <source>
        <dbReference type="SAM" id="Phobius"/>
    </source>
</evidence>
<accession>A0AAV1JMB4</accession>
<dbReference type="GO" id="GO:0005886">
    <property type="term" value="C:plasma membrane"/>
    <property type="evidence" value="ECO:0007669"/>
    <property type="project" value="UniProtKB-SubCell"/>
</dbReference>
<dbReference type="PANTHER" id="PTHR22750">
    <property type="entry name" value="G-PROTEIN COUPLED RECEPTOR"/>
    <property type="match status" value="1"/>
</dbReference>
<feature type="transmembrane region" description="Helical" evidence="8">
    <location>
        <begin position="112"/>
        <end position="133"/>
    </location>
</feature>
<dbReference type="Proteomes" id="UP001497472">
    <property type="component" value="Unassembled WGS sequence"/>
</dbReference>
<dbReference type="EMBL" id="CAVLEF010000082">
    <property type="protein sequence ID" value="CAK1550460.1"/>
    <property type="molecule type" value="Genomic_DNA"/>
</dbReference>
<feature type="transmembrane region" description="Helical" evidence="8">
    <location>
        <begin position="196"/>
        <end position="222"/>
    </location>
</feature>
<keyword evidence="6 8" id="KW-0472">Membrane</keyword>
<evidence type="ECO:0000313" key="10">
    <source>
        <dbReference type="EMBL" id="CAK1550460.1"/>
    </source>
</evidence>
<keyword evidence="7" id="KW-0297">G-protein coupled receptor</keyword>
<feature type="transmembrane region" description="Helical" evidence="8">
    <location>
        <begin position="40"/>
        <end position="67"/>
    </location>
</feature>
<feature type="transmembrane region" description="Helical" evidence="8">
    <location>
        <begin position="362"/>
        <end position="391"/>
    </location>
</feature>
<feature type="transmembrane region" description="Helical" evidence="8">
    <location>
        <begin position="154"/>
        <end position="176"/>
    </location>
</feature>
<gene>
    <name evidence="10" type="ORF">LNINA_LOCUS9686</name>
</gene>
<sequence>MALSSNVTSKSYNDTNGSEVFNSTSLLQEYTIRELQQFVAYRPVACSVGLLILLSNITVVISSGLILKKGQQPKSTYILLGNVSLADTIIGISMLIGFSFKDPITSSTLCFIELGMLVCPAMVSIFSVGLIAVDRYIYILHGLHYQRWVNTSKVRISIIFVWFIGIILGFLPIFGLHNRDDNGNCYYVAVFPGPLVLLNSFLSIVPIAVVAVLYTIILISALKNVRKINASINQVQSANSTSLRVYRGNGNPTIQPVKNTKQFNVRHSIASNSSEEIVRDDQCDQTNKSKSLSDLNIKNTLVDDMNKDNRIQTNPLHKHVSGNSLCSTNVSVTDGSNFTIVTESNEIHETSKRVKRKEATKWRAITIVMLTSGSFICTWMPFFMTVIFYVLCEDKENNRKCLHLRLLLAGPLAALAFLNSALNPLIYAWWHKGFQRYIRTHWKRFAQRYFKKSF</sequence>
<keyword evidence="11" id="KW-1185">Reference proteome</keyword>
<dbReference type="AlphaFoldDB" id="A0AAV1JMB4"/>
<evidence type="ECO:0000256" key="2">
    <source>
        <dbReference type="ARBA" id="ARBA00010663"/>
    </source>
</evidence>
<dbReference type="SUPFAM" id="SSF81321">
    <property type="entry name" value="Family A G protein-coupled receptor-like"/>
    <property type="match status" value="1"/>
</dbReference>
<name>A0AAV1JMB4_9NEOP</name>
<organism evidence="10 11">
    <name type="scientific">Leptosia nina</name>
    <dbReference type="NCBI Taxonomy" id="320188"/>
    <lineage>
        <taxon>Eukaryota</taxon>
        <taxon>Metazoa</taxon>
        <taxon>Ecdysozoa</taxon>
        <taxon>Arthropoda</taxon>
        <taxon>Hexapoda</taxon>
        <taxon>Insecta</taxon>
        <taxon>Pterygota</taxon>
        <taxon>Neoptera</taxon>
        <taxon>Endopterygota</taxon>
        <taxon>Lepidoptera</taxon>
        <taxon>Glossata</taxon>
        <taxon>Ditrysia</taxon>
        <taxon>Papilionoidea</taxon>
        <taxon>Pieridae</taxon>
        <taxon>Pierinae</taxon>
        <taxon>Leptosia</taxon>
    </lineage>
</organism>
<feature type="domain" description="G-protein coupled receptors family 1 profile" evidence="9">
    <location>
        <begin position="55"/>
        <end position="427"/>
    </location>
</feature>
<dbReference type="Pfam" id="PF00001">
    <property type="entry name" value="7tm_1"/>
    <property type="match status" value="1"/>
</dbReference>
<dbReference type="CDD" id="cd00637">
    <property type="entry name" value="7tm_classA_rhodopsin-like"/>
    <property type="match status" value="1"/>
</dbReference>
<evidence type="ECO:0000256" key="5">
    <source>
        <dbReference type="ARBA" id="ARBA00022989"/>
    </source>
</evidence>
<dbReference type="InterPro" id="IPR000276">
    <property type="entry name" value="GPCR_Rhodpsn"/>
</dbReference>
<comment type="subcellular location">
    <subcellularLocation>
        <location evidence="1">Cell membrane</location>
        <topology evidence="1">Multi-pass membrane protein</topology>
    </subcellularLocation>
</comment>
<dbReference type="Gene3D" id="1.20.1070.10">
    <property type="entry name" value="Rhodopsin 7-helix transmembrane proteins"/>
    <property type="match status" value="2"/>
</dbReference>
<dbReference type="InterPro" id="IPR017452">
    <property type="entry name" value="GPCR_Rhodpsn_7TM"/>
</dbReference>